<dbReference type="Proteomes" id="UP000324222">
    <property type="component" value="Unassembled WGS sequence"/>
</dbReference>
<protein>
    <submittedName>
        <fullName evidence="1">Uncharacterized protein</fullName>
    </submittedName>
</protein>
<sequence length="77" mass="8640">MKLRAHLHRSDKNLQARDLTFQQQEEREARNAGRVYDTGGAQALSMVRMEGRSEWKERERPGAAGVDGLMLMAGGVL</sequence>
<accession>A0A5B7ITC3</accession>
<gene>
    <name evidence="1" type="ORF">E2C01_082823</name>
</gene>
<comment type="caution">
    <text evidence="1">The sequence shown here is derived from an EMBL/GenBank/DDBJ whole genome shotgun (WGS) entry which is preliminary data.</text>
</comment>
<dbReference type="AlphaFoldDB" id="A0A5B7ITC3"/>
<evidence type="ECO:0000313" key="1">
    <source>
        <dbReference type="EMBL" id="MPC87940.1"/>
    </source>
</evidence>
<evidence type="ECO:0000313" key="2">
    <source>
        <dbReference type="Proteomes" id="UP000324222"/>
    </source>
</evidence>
<name>A0A5B7ITC3_PORTR</name>
<keyword evidence="2" id="KW-1185">Reference proteome</keyword>
<dbReference type="EMBL" id="VSRR010076071">
    <property type="protein sequence ID" value="MPC87940.1"/>
    <property type="molecule type" value="Genomic_DNA"/>
</dbReference>
<organism evidence="1 2">
    <name type="scientific">Portunus trituberculatus</name>
    <name type="common">Swimming crab</name>
    <name type="synonym">Neptunus trituberculatus</name>
    <dbReference type="NCBI Taxonomy" id="210409"/>
    <lineage>
        <taxon>Eukaryota</taxon>
        <taxon>Metazoa</taxon>
        <taxon>Ecdysozoa</taxon>
        <taxon>Arthropoda</taxon>
        <taxon>Crustacea</taxon>
        <taxon>Multicrustacea</taxon>
        <taxon>Malacostraca</taxon>
        <taxon>Eumalacostraca</taxon>
        <taxon>Eucarida</taxon>
        <taxon>Decapoda</taxon>
        <taxon>Pleocyemata</taxon>
        <taxon>Brachyura</taxon>
        <taxon>Eubrachyura</taxon>
        <taxon>Portunoidea</taxon>
        <taxon>Portunidae</taxon>
        <taxon>Portuninae</taxon>
        <taxon>Portunus</taxon>
    </lineage>
</organism>
<reference evidence="1 2" key="1">
    <citation type="submission" date="2019-05" db="EMBL/GenBank/DDBJ databases">
        <title>Another draft genome of Portunus trituberculatus and its Hox gene families provides insights of decapod evolution.</title>
        <authorList>
            <person name="Jeong J.-H."/>
            <person name="Song I."/>
            <person name="Kim S."/>
            <person name="Choi T."/>
            <person name="Kim D."/>
            <person name="Ryu S."/>
            <person name="Kim W."/>
        </authorList>
    </citation>
    <scope>NUCLEOTIDE SEQUENCE [LARGE SCALE GENOMIC DNA]</scope>
    <source>
        <tissue evidence="1">Muscle</tissue>
    </source>
</reference>
<proteinExistence type="predicted"/>